<gene>
    <name evidence="3" type="ORF">L2716_04030</name>
</gene>
<dbReference type="EMBL" id="JAKIJS010000001">
    <property type="protein sequence ID" value="MCF6136887.1"/>
    <property type="molecule type" value="Genomic_DNA"/>
</dbReference>
<proteinExistence type="inferred from homology"/>
<dbReference type="EC" id="2.4.-.-" evidence="3"/>
<keyword evidence="3" id="KW-0328">Glycosyltransferase</keyword>
<name>A0ABS9GVP8_9BACL</name>
<evidence type="ECO:0000313" key="3">
    <source>
        <dbReference type="EMBL" id="MCF6136887.1"/>
    </source>
</evidence>
<protein>
    <submittedName>
        <fullName evidence="3">Glycosyltransferase</fullName>
        <ecNumber evidence="3">2.4.-.-</ecNumber>
    </submittedName>
</protein>
<dbReference type="PANTHER" id="PTHR43685:SF11">
    <property type="entry name" value="GLYCOSYLTRANSFERASE TAGX-RELATED"/>
    <property type="match status" value="1"/>
</dbReference>
<dbReference type="Proteomes" id="UP001649381">
    <property type="component" value="Unassembled WGS sequence"/>
</dbReference>
<dbReference type="SUPFAM" id="SSF53448">
    <property type="entry name" value="Nucleotide-diphospho-sugar transferases"/>
    <property type="match status" value="1"/>
</dbReference>
<comment type="caution">
    <text evidence="3">The sequence shown here is derived from an EMBL/GenBank/DDBJ whole genome shotgun (WGS) entry which is preliminary data.</text>
</comment>
<dbReference type="RefSeq" id="WP_236332018.1">
    <property type="nucleotide sequence ID" value="NZ_JAKIJS010000001.1"/>
</dbReference>
<keyword evidence="4" id="KW-1185">Reference proteome</keyword>
<reference evidence="3 4" key="1">
    <citation type="submission" date="2022-01" db="EMBL/GenBank/DDBJ databases">
        <title>Alkalihalobacillus sp. EGI L200015, a novel bacterium isolated from a salt lake sediment.</title>
        <authorList>
            <person name="Gao L."/>
            <person name="Fang B.-Z."/>
            <person name="Li W.-J."/>
        </authorList>
    </citation>
    <scope>NUCLEOTIDE SEQUENCE [LARGE SCALE GENOMIC DNA]</scope>
    <source>
        <strain evidence="3 4">KCTC 12718</strain>
    </source>
</reference>
<dbReference type="InterPro" id="IPR001173">
    <property type="entry name" value="Glyco_trans_2-like"/>
</dbReference>
<dbReference type="Pfam" id="PF00535">
    <property type="entry name" value="Glycos_transf_2"/>
    <property type="match status" value="1"/>
</dbReference>
<dbReference type="PANTHER" id="PTHR43685">
    <property type="entry name" value="GLYCOSYLTRANSFERASE"/>
    <property type="match status" value="1"/>
</dbReference>
<sequence length="254" mass="29613">MMWRKSPKVSIVIPFYNCMYIDRAIESALAQTYPNCEIIVVDDGSTMYVDRITPYKKKIKYIRKVNGGTATALNKGIQLAEGEYFSWLSSDDLYHPQKVEKQLQYMIDHQAFISYGNYYLMNEYDQITSNPTGVGALDKRHFLRLMRSGCIINGCTIMAKIEILKKAGLFDETLPFTHDYDLWLRLSPAYDFLFFDQPLVNYRIHGNMGSQKYKGAIAVEVQMVKRKHRDTISRMINSLAPVRRSRYLRNQNRQ</sequence>
<feature type="domain" description="Glycosyltransferase 2-like" evidence="2">
    <location>
        <begin position="10"/>
        <end position="122"/>
    </location>
</feature>
<evidence type="ECO:0000313" key="4">
    <source>
        <dbReference type="Proteomes" id="UP001649381"/>
    </source>
</evidence>
<accession>A0ABS9GVP8</accession>
<comment type="similarity">
    <text evidence="1">Belongs to the glycosyltransferase 2 family.</text>
</comment>
<evidence type="ECO:0000259" key="2">
    <source>
        <dbReference type="Pfam" id="PF00535"/>
    </source>
</evidence>
<dbReference type="InterPro" id="IPR029044">
    <property type="entry name" value="Nucleotide-diphossugar_trans"/>
</dbReference>
<dbReference type="InterPro" id="IPR050834">
    <property type="entry name" value="Glycosyltransf_2"/>
</dbReference>
<organism evidence="3 4">
    <name type="scientific">Pseudalkalibacillus berkeleyi</name>
    <dbReference type="NCBI Taxonomy" id="1069813"/>
    <lineage>
        <taxon>Bacteria</taxon>
        <taxon>Bacillati</taxon>
        <taxon>Bacillota</taxon>
        <taxon>Bacilli</taxon>
        <taxon>Bacillales</taxon>
        <taxon>Fictibacillaceae</taxon>
        <taxon>Pseudalkalibacillus</taxon>
    </lineage>
</organism>
<keyword evidence="3" id="KW-0808">Transferase</keyword>
<dbReference type="Gene3D" id="3.90.550.10">
    <property type="entry name" value="Spore Coat Polysaccharide Biosynthesis Protein SpsA, Chain A"/>
    <property type="match status" value="1"/>
</dbReference>
<dbReference type="GO" id="GO:0016757">
    <property type="term" value="F:glycosyltransferase activity"/>
    <property type="evidence" value="ECO:0007669"/>
    <property type="project" value="UniProtKB-KW"/>
</dbReference>
<evidence type="ECO:0000256" key="1">
    <source>
        <dbReference type="ARBA" id="ARBA00006739"/>
    </source>
</evidence>